<feature type="transmembrane region" description="Helical" evidence="8">
    <location>
        <begin position="181"/>
        <end position="199"/>
    </location>
</feature>
<comment type="caution">
    <text evidence="9">The sequence shown here is derived from an EMBL/GenBank/DDBJ whole genome shotgun (WGS) entry which is preliminary data.</text>
</comment>
<sequence>MTQRIQIVMVFIIMHLSIGYLVYPDLIYMLTKTAHWGVVICQGFLMLIFIWIYIKGLNYFPENDVIDIYLKMGRWFAIIFLIPFVINLIALVAFNIRLHTEVIITVFLPRTPYWSVLILLFLISVYTAIKGLGTILRSSVFIFLIVIPLVVFNIFSSFVNFEIHNATPIWNLPDRFLLNSKFFYLLGFSSFLFLGFMVSKTKMSFRQLFVAFISVMLFFLSVVYIPLFIFGQETVVSLKHPFLEAMDTVDISWFPFNRQTMFFGISLVGLVIVANSVMLWMIGLIMRKILKRLTVTSSHWIIAVSIISFMLALLLPTQNLVEKCFLWSIGAQAYFMIIIPFSIFIYGLYRKEAFGHEKE</sequence>
<feature type="transmembrane region" description="Helical" evidence="8">
    <location>
        <begin position="327"/>
        <end position="349"/>
    </location>
</feature>
<dbReference type="PANTHER" id="PTHR34975">
    <property type="entry name" value="SPORE GERMINATION PROTEIN A2"/>
    <property type="match status" value="1"/>
</dbReference>
<accession>A0ABS2DDZ5</accession>
<evidence type="ECO:0000256" key="6">
    <source>
        <dbReference type="ARBA" id="ARBA00022989"/>
    </source>
</evidence>
<feature type="transmembrane region" description="Helical" evidence="8">
    <location>
        <begin position="7"/>
        <end position="23"/>
    </location>
</feature>
<keyword evidence="4" id="KW-0309">Germination</keyword>
<feature type="transmembrane region" description="Helical" evidence="8">
    <location>
        <begin position="111"/>
        <end position="129"/>
    </location>
</feature>
<name>A0ABS2DDZ5_9BACI</name>
<evidence type="ECO:0000256" key="5">
    <source>
        <dbReference type="ARBA" id="ARBA00022692"/>
    </source>
</evidence>
<protein>
    <submittedName>
        <fullName evidence="9">GerAB/ArcD/ProY family transporter</fullName>
    </submittedName>
</protein>
<dbReference type="InterPro" id="IPR004761">
    <property type="entry name" value="Spore_GerAB"/>
</dbReference>
<evidence type="ECO:0000313" key="10">
    <source>
        <dbReference type="Proteomes" id="UP001518925"/>
    </source>
</evidence>
<keyword evidence="7 8" id="KW-0472">Membrane</keyword>
<feature type="transmembrane region" description="Helical" evidence="8">
    <location>
        <begin position="261"/>
        <end position="285"/>
    </location>
</feature>
<dbReference type="Pfam" id="PF03845">
    <property type="entry name" value="Spore_permease"/>
    <property type="match status" value="1"/>
</dbReference>
<evidence type="ECO:0000256" key="3">
    <source>
        <dbReference type="ARBA" id="ARBA00022448"/>
    </source>
</evidence>
<keyword evidence="5 8" id="KW-0812">Transmembrane</keyword>
<feature type="transmembrane region" description="Helical" evidence="8">
    <location>
        <begin position="141"/>
        <end position="161"/>
    </location>
</feature>
<keyword evidence="3" id="KW-0813">Transport</keyword>
<feature type="transmembrane region" description="Helical" evidence="8">
    <location>
        <begin position="75"/>
        <end position="96"/>
    </location>
</feature>
<dbReference type="Proteomes" id="UP001518925">
    <property type="component" value="Unassembled WGS sequence"/>
</dbReference>
<feature type="transmembrane region" description="Helical" evidence="8">
    <location>
        <begin position="208"/>
        <end position="230"/>
    </location>
</feature>
<comment type="similarity">
    <text evidence="2">Belongs to the amino acid-polyamine-organocation (APC) superfamily. Spore germination protein (SGP) (TC 2.A.3.9) family.</text>
</comment>
<evidence type="ECO:0000256" key="8">
    <source>
        <dbReference type="SAM" id="Phobius"/>
    </source>
</evidence>
<organism evidence="9 10">
    <name type="scientific">Bacillus suaedaesalsae</name>
    <dbReference type="NCBI Taxonomy" id="2810349"/>
    <lineage>
        <taxon>Bacteria</taxon>
        <taxon>Bacillati</taxon>
        <taxon>Bacillota</taxon>
        <taxon>Bacilli</taxon>
        <taxon>Bacillales</taxon>
        <taxon>Bacillaceae</taxon>
        <taxon>Bacillus</taxon>
    </lineage>
</organism>
<keyword evidence="10" id="KW-1185">Reference proteome</keyword>
<evidence type="ECO:0000256" key="2">
    <source>
        <dbReference type="ARBA" id="ARBA00007998"/>
    </source>
</evidence>
<dbReference type="EMBL" id="JAFELM010000015">
    <property type="protein sequence ID" value="MBM6616688.1"/>
    <property type="molecule type" value="Genomic_DNA"/>
</dbReference>
<keyword evidence="6 8" id="KW-1133">Transmembrane helix</keyword>
<evidence type="ECO:0000256" key="7">
    <source>
        <dbReference type="ARBA" id="ARBA00023136"/>
    </source>
</evidence>
<dbReference type="RefSeq" id="WP_204202077.1">
    <property type="nucleotide sequence ID" value="NZ_JAFELM010000015.1"/>
</dbReference>
<gene>
    <name evidence="9" type="ORF">JR050_03210</name>
</gene>
<evidence type="ECO:0000256" key="1">
    <source>
        <dbReference type="ARBA" id="ARBA00004141"/>
    </source>
</evidence>
<evidence type="ECO:0000256" key="4">
    <source>
        <dbReference type="ARBA" id="ARBA00022544"/>
    </source>
</evidence>
<evidence type="ECO:0000313" key="9">
    <source>
        <dbReference type="EMBL" id="MBM6616688.1"/>
    </source>
</evidence>
<dbReference type="PANTHER" id="PTHR34975:SF2">
    <property type="entry name" value="SPORE GERMINATION PROTEIN A2"/>
    <property type="match status" value="1"/>
</dbReference>
<comment type="subcellular location">
    <subcellularLocation>
        <location evidence="1">Membrane</location>
        <topology evidence="1">Multi-pass membrane protein</topology>
    </subcellularLocation>
</comment>
<reference evidence="9 10" key="1">
    <citation type="submission" date="2021-02" db="EMBL/GenBank/DDBJ databases">
        <title>Bacillus sp. RD4P76, an endophyte from a halophyte.</title>
        <authorList>
            <person name="Sun J.-Q."/>
        </authorList>
    </citation>
    <scope>NUCLEOTIDE SEQUENCE [LARGE SCALE GENOMIC DNA]</scope>
    <source>
        <strain evidence="9 10">RD4P76</strain>
    </source>
</reference>
<proteinExistence type="inferred from homology"/>
<feature type="transmembrane region" description="Helical" evidence="8">
    <location>
        <begin position="35"/>
        <end position="54"/>
    </location>
</feature>
<feature type="transmembrane region" description="Helical" evidence="8">
    <location>
        <begin position="297"/>
        <end position="315"/>
    </location>
</feature>